<dbReference type="Proteomes" id="UP000002630">
    <property type="component" value="Linkage Group LG17"/>
</dbReference>
<feature type="region of interest" description="Disordered" evidence="1">
    <location>
        <begin position="264"/>
        <end position="321"/>
    </location>
</feature>
<dbReference type="AlphaFoldDB" id="D7FTR0"/>
<dbReference type="EMBL" id="FN648438">
    <property type="protein sequence ID" value="CBJ31437.1"/>
    <property type="molecule type" value="Genomic_DNA"/>
</dbReference>
<feature type="compositionally biased region" description="Polar residues" evidence="1">
    <location>
        <begin position="494"/>
        <end position="510"/>
    </location>
</feature>
<proteinExistence type="predicted"/>
<protein>
    <submittedName>
        <fullName evidence="2">Uncharacterized protein</fullName>
    </submittedName>
</protein>
<gene>
    <name evidence="2" type="ORF">Esi_0256_0006</name>
</gene>
<evidence type="ECO:0000256" key="1">
    <source>
        <dbReference type="SAM" id="MobiDB-lite"/>
    </source>
</evidence>
<sequence length="638" mass="69187">MIRRDASASRGGEGREEDDTADDFQVDEWSPMLRCSTAPSLATTTTPKSPWYDGETTANDVRASTAGPGMRRAAASHGVTMSILGRDALLDTTNAGAASPQRSRSLRGSALRPRSSATAAWDEGGGRGSMGGRTSPAVVHVRTTKRMDQEMGFLRVGTYFTASKDPLRHGLTAALSGKLVRQTDHDGLKWDLLKQVLKVITGSQHGLPLQAVKEVAATFGTAVGTSKLATKAQFVDNITGKHEGFPESELNTLFGFFRRPMAPGPATATTFSEENRDKFPQSQQRGGVGTNNSRPRTSPGNFGRAGKSGSRGGKEKDGAQGADWTMAVACLRLLAKPKEPVKAAVLGVFDVFARARGDRMRHRHRLEQERLEKERQAQLEEERERWKRRRKREQERGIAPSMQQGLAGPESHSAFALSSADGIGGGGGGDGGDDGRGNSSLERNRVCFAETARMFTLVCSNDQERHAVTTTYRHRFYLELRAVMQEGRNPLRFRNNQNNSGDGGYNSPNMVESDRCLSPPHRPRNRSSKDGKASSLQLDAYSSTETPHVLPTGGRPTTAEPAKERPGARLQKGDGHGRGGASGMGSPGPEENGVTAEEFSEALARCPEMLQAFGSQLDARLRHRHRPIWMAPFMRKGG</sequence>
<feature type="compositionally biased region" description="Polar residues" evidence="1">
    <location>
        <begin position="280"/>
        <end position="300"/>
    </location>
</feature>
<evidence type="ECO:0000313" key="3">
    <source>
        <dbReference type="Proteomes" id="UP000002630"/>
    </source>
</evidence>
<keyword evidence="3" id="KW-1185">Reference proteome</keyword>
<feature type="compositionally biased region" description="Basic and acidic residues" evidence="1">
    <location>
        <begin position="373"/>
        <end position="385"/>
    </location>
</feature>
<organism evidence="2 3">
    <name type="scientific">Ectocarpus siliculosus</name>
    <name type="common">Brown alga</name>
    <name type="synonym">Conferva siliculosa</name>
    <dbReference type="NCBI Taxonomy" id="2880"/>
    <lineage>
        <taxon>Eukaryota</taxon>
        <taxon>Sar</taxon>
        <taxon>Stramenopiles</taxon>
        <taxon>Ochrophyta</taxon>
        <taxon>PX clade</taxon>
        <taxon>Phaeophyceae</taxon>
        <taxon>Ectocarpales</taxon>
        <taxon>Ectocarpaceae</taxon>
        <taxon>Ectocarpus</taxon>
    </lineage>
</organism>
<feature type="region of interest" description="Disordered" evidence="1">
    <location>
        <begin position="373"/>
        <end position="438"/>
    </location>
</feature>
<dbReference type="EMBL" id="FN649742">
    <property type="protein sequence ID" value="CBJ31437.1"/>
    <property type="molecule type" value="Genomic_DNA"/>
</dbReference>
<evidence type="ECO:0000313" key="2">
    <source>
        <dbReference type="EMBL" id="CBJ31437.1"/>
    </source>
</evidence>
<name>D7FTR0_ECTSI</name>
<feature type="region of interest" description="Disordered" evidence="1">
    <location>
        <begin position="94"/>
        <end position="136"/>
    </location>
</feature>
<feature type="compositionally biased region" description="Polar residues" evidence="1">
    <location>
        <begin position="534"/>
        <end position="546"/>
    </location>
</feature>
<feature type="region of interest" description="Disordered" evidence="1">
    <location>
        <begin position="489"/>
        <end position="597"/>
    </location>
</feature>
<reference evidence="2 3" key="1">
    <citation type="journal article" date="2010" name="Nature">
        <title>The Ectocarpus genome and the independent evolution of multicellularity in brown algae.</title>
        <authorList>
            <person name="Cock J.M."/>
            <person name="Sterck L."/>
            <person name="Rouze P."/>
            <person name="Scornet D."/>
            <person name="Allen A.E."/>
            <person name="Amoutzias G."/>
            <person name="Anthouard V."/>
            <person name="Artiguenave F."/>
            <person name="Aury J.M."/>
            <person name="Badger J.H."/>
            <person name="Beszteri B."/>
            <person name="Billiau K."/>
            <person name="Bonnet E."/>
            <person name="Bothwell J.H."/>
            <person name="Bowler C."/>
            <person name="Boyen C."/>
            <person name="Brownlee C."/>
            <person name="Carrano C.J."/>
            <person name="Charrier B."/>
            <person name="Cho G.Y."/>
            <person name="Coelho S.M."/>
            <person name="Collen J."/>
            <person name="Corre E."/>
            <person name="Da Silva C."/>
            <person name="Delage L."/>
            <person name="Delaroque N."/>
            <person name="Dittami S.M."/>
            <person name="Doulbeau S."/>
            <person name="Elias M."/>
            <person name="Farnham G."/>
            <person name="Gachon C.M."/>
            <person name="Gschloessl B."/>
            <person name="Heesch S."/>
            <person name="Jabbari K."/>
            <person name="Jubin C."/>
            <person name="Kawai H."/>
            <person name="Kimura K."/>
            <person name="Kloareg B."/>
            <person name="Kupper F.C."/>
            <person name="Lang D."/>
            <person name="Le Bail A."/>
            <person name="Leblanc C."/>
            <person name="Lerouge P."/>
            <person name="Lohr M."/>
            <person name="Lopez P.J."/>
            <person name="Martens C."/>
            <person name="Maumus F."/>
            <person name="Michel G."/>
            <person name="Miranda-Saavedra D."/>
            <person name="Morales J."/>
            <person name="Moreau H."/>
            <person name="Motomura T."/>
            <person name="Nagasato C."/>
            <person name="Napoli C.A."/>
            <person name="Nelson D.R."/>
            <person name="Nyvall-Collen P."/>
            <person name="Peters A.F."/>
            <person name="Pommier C."/>
            <person name="Potin P."/>
            <person name="Poulain J."/>
            <person name="Quesneville H."/>
            <person name="Read B."/>
            <person name="Rensing S.A."/>
            <person name="Ritter A."/>
            <person name="Rousvoal S."/>
            <person name="Samanta M."/>
            <person name="Samson G."/>
            <person name="Schroeder D.C."/>
            <person name="Segurens B."/>
            <person name="Strittmatter M."/>
            <person name="Tonon T."/>
            <person name="Tregear J.W."/>
            <person name="Valentin K."/>
            <person name="von Dassow P."/>
            <person name="Yamagishi T."/>
            <person name="Van de Peer Y."/>
            <person name="Wincker P."/>
        </authorList>
    </citation>
    <scope>NUCLEOTIDE SEQUENCE [LARGE SCALE GENOMIC DNA]</scope>
    <source>
        <strain evidence="3">Ec32 / CCAP1310/4</strain>
    </source>
</reference>
<feature type="compositionally biased region" description="Acidic residues" evidence="1">
    <location>
        <begin position="15"/>
        <end position="26"/>
    </location>
</feature>
<dbReference type="OrthoDB" id="10430280at2759"/>
<dbReference type="InParanoid" id="D7FTR0"/>
<accession>D7FTR0</accession>
<feature type="compositionally biased region" description="Basic and acidic residues" evidence="1">
    <location>
        <begin position="561"/>
        <end position="577"/>
    </location>
</feature>
<feature type="compositionally biased region" description="Polar residues" evidence="1">
    <location>
        <begin position="94"/>
        <end position="103"/>
    </location>
</feature>
<feature type="compositionally biased region" description="Low complexity" evidence="1">
    <location>
        <begin position="36"/>
        <end position="50"/>
    </location>
</feature>
<feature type="region of interest" description="Disordered" evidence="1">
    <location>
        <begin position="1"/>
        <end position="70"/>
    </location>
</feature>